<sequence length="355" mass="39358">MARPLSVGSAEVLGTCDRKATACFRSRPGCTRPNRTLFKPSVTCRHERQTQAKLSVESPARELSGVFGAAAALAIALGSWNVVVPSALAADTISLQQELDARTRKSVGDIPLDLSASDDPSEPFEQQYRYKAPVKAKEDLSLTQRLQRWRESKGFTRNIIEYAAIAIVAWRYQAAKKPDAAAIRLGVWDKESANALVGTRWRLKLDVGREVGTWMPASWAASGRRIEIPCAIALEEGGVVRPLGVGAYIRLKLLEGTWNVDGDTLRFNLQISGFERGDISLPEGKLYFRTYVWGNMLSQTKGKLLLMQRRALVRREWRTVGSFKAEQIPEDEADAALQIPAARVKEGDVVFPQEF</sequence>
<accession>A0A7S0N3P3</accession>
<evidence type="ECO:0000313" key="1">
    <source>
        <dbReference type="EMBL" id="CAD8658675.1"/>
    </source>
</evidence>
<name>A0A7S0N3P3_9CHLO</name>
<dbReference type="EMBL" id="HBFA01010548">
    <property type="protein sequence ID" value="CAD8658675.1"/>
    <property type="molecule type" value="Transcribed_RNA"/>
</dbReference>
<reference evidence="1" key="1">
    <citation type="submission" date="2021-01" db="EMBL/GenBank/DDBJ databases">
        <authorList>
            <person name="Corre E."/>
            <person name="Pelletier E."/>
            <person name="Niang G."/>
            <person name="Scheremetjew M."/>
            <person name="Finn R."/>
            <person name="Kale V."/>
            <person name="Holt S."/>
            <person name="Cochrane G."/>
            <person name="Meng A."/>
            <person name="Brown T."/>
            <person name="Cohen L."/>
        </authorList>
    </citation>
    <scope>NUCLEOTIDE SEQUENCE</scope>
    <source>
        <strain evidence="1">CCMP722</strain>
    </source>
</reference>
<dbReference type="AlphaFoldDB" id="A0A7S0N3P3"/>
<organism evidence="1">
    <name type="scientific">Pyramimonas obovata</name>
    <dbReference type="NCBI Taxonomy" id="1411642"/>
    <lineage>
        <taxon>Eukaryota</taxon>
        <taxon>Viridiplantae</taxon>
        <taxon>Chlorophyta</taxon>
        <taxon>Pyramimonadophyceae</taxon>
        <taxon>Pyramimonadales</taxon>
        <taxon>Pyramimonadaceae</taxon>
        <taxon>Pyramimonas</taxon>
        <taxon>Pyramimonas incertae sedis</taxon>
    </lineage>
</organism>
<gene>
    <name evidence="1" type="ORF">POBO1169_LOCUS5506</name>
</gene>
<proteinExistence type="predicted"/>
<protein>
    <submittedName>
        <fullName evidence="1">Uncharacterized protein</fullName>
    </submittedName>
</protein>